<evidence type="ECO:0000259" key="2">
    <source>
        <dbReference type="Pfam" id="PF13505"/>
    </source>
</evidence>
<dbReference type="Gene3D" id="2.40.160.20">
    <property type="match status" value="1"/>
</dbReference>
<dbReference type="AlphaFoldDB" id="A0A7X0DLH8"/>
<protein>
    <submittedName>
        <fullName evidence="3">Opacity protein-like surface antigen</fullName>
    </submittedName>
</protein>
<dbReference type="Pfam" id="PF13505">
    <property type="entry name" value="OMP_b-brl"/>
    <property type="match status" value="1"/>
</dbReference>
<accession>A0A7X0DLH8</accession>
<sequence length="209" mass="22317">MQTDSDRGWYFQGKGGPSFTALGGVAATGGGSPTESDAANVVGAFGMAAGYEWAHRYRIPLRTELEFMNRTDMAYNASPVLAGQPGALASSVQNVTVMAKGYWYFPVGSTMWWPFVSGGVGLSRNTVKSEFTPTGGTMVKNTHATDSLAWSAGVGASFKLGPQVMNDIELRYVDLGKADWGMPASRNLLSDGFGGFSATELVFSLRYMF</sequence>
<reference evidence="3 4" key="1">
    <citation type="submission" date="2020-08" db="EMBL/GenBank/DDBJ databases">
        <title>Genomic Encyclopedia of Type Strains, Phase IV (KMG-IV): sequencing the most valuable type-strain genomes for metagenomic binning, comparative biology and taxonomic classification.</title>
        <authorList>
            <person name="Goeker M."/>
        </authorList>
    </citation>
    <scope>NUCLEOTIDE SEQUENCE [LARGE SCALE GENOMIC DNA]</scope>
    <source>
        <strain evidence="3 4">DSM 11590</strain>
    </source>
</reference>
<dbReference type="Proteomes" id="UP000544872">
    <property type="component" value="Unassembled WGS sequence"/>
</dbReference>
<evidence type="ECO:0000313" key="3">
    <source>
        <dbReference type="EMBL" id="MBB6210015.1"/>
    </source>
</evidence>
<organism evidence="3 4">
    <name type="scientific">Novispirillum itersonii</name>
    <name type="common">Aquaspirillum itersonii</name>
    <dbReference type="NCBI Taxonomy" id="189"/>
    <lineage>
        <taxon>Bacteria</taxon>
        <taxon>Pseudomonadati</taxon>
        <taxon>Pseudomonadota</taxon>
        <taxon>Alphaproteobacteria</taxon>
        <taxon>Rhodospirillales</taxon>
        <taxon>Novispirillaceae</taxon>
        <taxon>Novispirillum</taxon>
    </lineage>
</organism>
<keyword evidence="1" id="KW-0732">Signal</keyword>
<comment type="caution">
    <text evidence="3">The sequence shown here is derived from an EMBL/GenBank/DDBJ whole genome shotgun (WGS) entry which is preliminary data.</text>
</comment>
<dbReference type="EMBL" id="JACIIX010000004">
    <property type="protein sequence ID" value="MBB6210015.1"/>
    <property type="molecule type" value="Genomic_DNA"/>
</dbReference>
<name>A0A7X0DLH8_NOVIT</name>
<dbReference type="InterPro" id="IPR027385">
    <property type="entry name" value="Beta-barrel_OMP"/>
</dbReference>
<feature type="domain" description="Outer membrane protein beta-barrel" evidence="2">
    <location>
        <begin position="31"/>
        <end position="209"/>
    </location>
</feature>
<keyword evidence="4" id="KW-1185">Reference proteome</keyword>
<proteinExistence type="predicted"/>
<evidence type="ECO:0000256" key="1">
    <source>
        <dbReference type="ARBA" id="ARBA00022729"/>
    </source>
</evidence>
<dbReference type="InterPro" id="IPR011250">
    <property type="entry name" value="OMP/PagP_B-barrel"/>
</dbReference>
<evidence type="ECO:0000313" key="4">
    <source>
        <dbReference type="Proteomes" id="UP000544872"/>
    </source>
</evidence>
<gene>
    <name evidence="3" type="ORF">FHS48_001425</name>
</gene>
<dbReference type="SUPFAM" id="SSF56925">
    <property type="entry name" value="OMPA-like"/>
    <property type="match status" value="1"/>
</dbReference>